<dbReference type="GO" id="GO:0003735">
    <property type="term" value="F:structural constituent of ribosome"/>
    <property type="evidence" value="ECO:0007669"/>
    <property type="project" value="InterPro"/>
</dbReference>
<dbReference type="PIRSF" id="PIRSF002129">
    <property type="entry name" value="Ribosom_S6_euk"/>
    <property type="match status" value="1"/>
</dbReference>
<feature type="compositionally biased region" description="Basic and acidic residues" evidence="5">
    <location>
        <begin position="194"/>
        <end position="205"/>
    </location>
</feature>
<evidence type="ECO:0000256" key="2">
    <source>
        <dbReference type="ARBA" id="ARBA00022980"/>
    </source>
</evidence>
<feature type="region of interest" description="Disordered" evidence="5">
    <location>
        <begin position="194"/>
        <end position="225"/>
    </location>
</feature>
<proteinExistence type="inferred from homology"/>
<evidence type="ECO:0000256" key="5">
    <source>
        <dbReference type="SAM" id="MobiDB-lite"/>
    </source>
</evidence>
<organism evidence="6 7">
    <name type="scientific">Cricetulus griseus</name>
    <name type="common">Chinese hamster</name>
    <name type="synonym">Cricetulus barabensis griseus</name>
    <dbReference type="NCBI Taxonomy" id="10029"/>
    <lineage>
        <taxon>Eukaryota</taxon>
        <taxon>Metazoa</taxon>
        <taxon>Chordata</taxon>
        <taxon>Craniata</taxon>
        <taxon>Vertebrata</taxon>
        <taxon>Euteleostomi</taxon>
        <taxon>Mammalia</taxon>
        <taxon>Eutheria</taxon>
        <taxon>Euarchontoglires</taxon>
        <taxon>Glires</taxon>
        <taxon>Rodentia</taxon>
        <taxon>Myomorpha</taxon>
        <taxon>Muroidea</taxon>
        <taxon>Cricetidae</taxon>
        <taxon>Cricetinae</taxon>
        <taxon>Cricetulus</taxon>
    </lineage>
</organism>
<dbReference type="GO" id="GO:0006412">
    <property type="term" value="P:translation"/>
    <property type="evidence" value="ECO:0007669"/>
    <property type="project" value="InterPro"/>
</dbReference>
<dbReference type="SMART" id="SM01405">
    <property type="entry name" value="Ribosomal_S6e"/>
    <property type="match status" value="1"/>
</dbReference>
<comment type="similarity">
    <text evidence="1 4">Belongs to the eukaryotic ribosomal protein eS6 family.</text>
</comment>
<dbReference type="Gene3D" id="1.20.5.2650">
    <property type="match status" value="2"/>
</dbReference>
<accession>A0A8C2LIT5</accession>
<dbReference type="InterPro" id="IPR001377">
    <property type="entry name" value="Ribosomal_eS6"/>
</dbReference>
<dbReference type="GO" id="GO:0005840">
    <property type="term" value="C:ribosome"/>
    <property type="evidence" value="ECO:0007669"/>
    <property type="project" value="UniProtKB-KW"/>
</dbReference>
<dbReference type="AlphaFoldDB" id="A0A8C2LIT5"/>
<dbReference type="InterPro" id="IPR014401">
    <property type="entry name" value="Ribosomal_eS6-like"/>
</dbReference>
<dbReference type="Proteomes" id="UP000694386">
    <property type="component" value="Unplaced"/>
</dbReference>
<dbReference type="Pfam" id="PF01092">
    <property type="entry name" value="Ribosomal_S6e"/>
    <property type="match status" value="1"/>
</dbReference>
<keyword evidence="2 4" id="KW-0689">Ribosomal protein</keyword>
<feature type="compositionally biased region" description="Low complexity" evidence="5">
    <location>
        <begin position="212"/>
        <end position="225"/>
    </location>
</feature>
<reference evidence="6" key="1">
    <citation type="submission" date="2025-08" db="UniProtKB">
        <authorList>
            <consortium name="Ensembl"/>
        </authorList>
    </citation>
    <scope>IDENTIFICATION</scope>
</reference>
<reference evidence="6" key="2">
    <citation type="submission" date="2025-09" db="UniProtKB">
        <authorList>
            <consortium name="Ensembl"/>
        </authorList>
    </citation>
    <scope>IDENTIFICATION</scope>
</reference>
<evidence type="ECO:0000256" key="4">
    <source>
        <dbReference type="PIRNR" id="PIRNR002129"/>
    </source>
</evidence>
<evidence type="ECO:0000313" key="7">
    <source>
        <dbReference type="Proteomes" id="UP000694386"/>
    </source>
</evidence>
<dbReference type="Ensembl" id="ENSCGRT00001005993.1">
    <property type="protein sequence ID" value="ENSCGRP00001004048.1"/>
    <property type="gene ID" value="ENSCGRG00001005056.1"/>
</dbReference>
<dbReference type="GO" id="GO:1990904">
    <property type="term" value="C:ribonucleoprotein complex"/>
    <property type="evidence" value="ECO:0007669"/>
    <property type="project" value="UniProtKB-KW"/>
</dbReference>
<dbReference type="PANTHER" id="PTHR11502">
    <property type="entry name" value="40S RIBOSOMAL PROTEIN S6"/>
    <property type="match status" value="1"/>
</dbReference>
<evidence type="ECO:0000313" key="6">
    <source>
        <dbReference type="Ensembl" id="ENSCGRP00001004048.1"/>
    </source>
</evidence>
<evidence type="ECO:0000256" key="3">
    <source>
        <dbReference type="ARBA" id="ARBA00023274"/>
    </source>
</evidence>
<keyword evidence="3 4" id="KW-0687">Ribonucleoprotein</keyword>
<name>A0A8C2LIT5_CRIGR</name>
<evidence type="ECO:0000256" key="1">
    <source>
        <dbReference type="ARBA" id="ARBA00009312"/>
    </source>
</evidence>
<sequence>MKLSISFPAIGCQKLIEVDDEHKLRTFYEKHMATEVAADALVKSGRVIGGIDKQGFPMKQGVLTHGRVRLLLSKGHSCYRPRRTGEGKPKSVRGCIVDANLNVLNLVIVKKGEKDIPGLTDTTVPRHLGPKRASRIRKLFNLSKEDDKAFKQRGLVTPRALQHKRRRIALKKQRTKKNKEETAEYAKILAKRMKEAKEKRQEQIAKRRRLSSLRASTSKSESSQK</sequence>
<protein>
    <recommendedName>
        <fullName evidence="4">40S ribosomal protein S6</fullName>
    </recommendedName>
</protein>